<keyword evidence="2 5" id="KW-0479">Metal-binding</keyword>
<dbReference type="FunFam" id="1.10.630.10:FF:000007">
    <property type="entry name" value="Cytochrome P450 76C4"/>
    <property type="match status" value="1"/>
</dbReference>
<keyword evidence="9" id="KW-1185">Reference proteome</keyword>
<dbReference type="SUPFAM" id="SSF48264">
    <property type="entry name" value="Cytochrome P450"/>
    <property type="match status" value="1"/>
</dbReference>
<dbReference type="EMBL" id="CM017321">
    <property type="protein sequence ID" value="KAE7997180.1"/>
    <property type="molecule type" value="Genomic_DNA"/>
</dbReference>
<dbReference type="GO" id="GO:0004497">
    <property type="term" value="F:monooxygenase activity"/>
    <property type="evidence" value="ECO:0007669"/>
    <property type="project" value="UniProtKB-KW"/>
</dbReference>
<dbReference type="InterPro" id="IPR036396">
    <property type="entry name" value="Cyt_P450_sf"/>
</dbReference>
<keyword evidence="4 5" id="KW-0408">Iron</keyword>
<dbReference type="PANTHER" id="PTHR47950">
    <property type="entry name" value="CYTOCHROME P450, FAMILY 76, SUBFAMILY C, POLYPEPTIDE 5-RELATED"/>
    <property type="match status" value="1"/>
</dbReference>
<evidence type="ECO:0000256" key="5">
    <source>
        <dbReference type="PIRSR" id="PIRSR602401-1"/>
    </source>
</evidence>
<dbReference type="OrthoDB" id="2789670at2759"/>
<gene>
    <name evidence="8" type="ORF">FH972_001835</name>
</gene>
<evidence type="ECO:0000313" key="8">
    <source>
        <dbReference type="EMBL" id="KAE7997180.1"/>
    </source>
</evidence>
<dbReference type="InterPro" id="IPR002401">
    <property type="entry name" value="Cyt_P450_E_grp-I"/>
</dbReference>
<keyword evidence="5 6" id="KW-0349">Heme</keyword>
<keyword evidence="3 6" id="KW-0560">Oxidoreductase</keyword>
<evidence type="ECO:0000256" key="6">
    <source>
        <dbReference type="RuleBase" id="RU000461"/>
    </source>
</evidence>
<protein>
    <recommendedName>
        <fullName evidence="10">Cytochrome P450</fullName>
    </recommendedName>
</protein>
<sequence>MEYLAFVLLLPFVLASIYVLASGIIPSKSGSPRLPPGPKPFPVIGNILELIGDQPHRALSKLSKTYGPLMTLKLGSMTTIVISSPDLAKEVLQKHDQIFSGRTILDAVRALNHHKFSMGWLHPTSSRWRNLRKVSATQIFAPQRLDSTQAIRRKKVQELVDHVKENCSSGQAVDIGRAAFTTSLNAISNTLFSKDLADYSSTASQEFLEIILGTMEEAGRPNVADYFPALRSVDPQGVRRRLTIYFRNCFRTLDGIINERLQLRASSKGSKASNDVLDSLLDLTQEDNSELSCDDIRHLLLDLFIAGIDTTSSTMEWAMAELLHSPEKMAKAQKELEEVIGKDELVQESDILKLPYLRAIVKETFRLHPAAPLLAPHKAEIDKEVCGFTVPKNAQILVNVWAMGRDSCIWPNPDLFVPERFLEKDIDFKGGDFELIPFGAGRRICPGLPLANRMVHLMLASLVHYFNWNLGDEMKPKDISMSETFGITLHKAEPLRAIPIRFV</sequence>
<proteinExistence type="inferred from homology"/>
<dbReference type="Proteomes" id="UP000327013">
    <property type="component" value="Chromosome 1"/>
</dbReference>
<dbReference type="PROSITE" id="PS00086">
    <property type="entry name" value="CYTOCHROME_P450"/>
    <property type="match status" value="1"/>
</dbReference>
<comment type="similarity">
    <text evidence="1 6">Belongs to the cytochrome P450 family.</text>
</comment>
<accession>A0A5N6QGA5</accession>
<comment type="cofactor">
    <cofactor evidence="5">
        <name>heme</name>
        <dbReference type="ChEBI" id="CHEBI:30413"/>
    </cofactor>
</comment>
<keyword evidence="6" id="KW-0503">Monooxygenase</keyword>
<dbReference type="Gene3D" id="1.10.630.10">
    <property type="entry name" value="Cytochrome P450"/>
    <property type="match status" value="1"/>
</dbReference>
<dbReference type="PANTHER" id="PTHR47950:SF44">
    <property type="entry name" value="CYTOCHROME P450, FAMILY 76, SUBFAMILY C, POLYPEPTIDE 5-RELATED"/>
    <property type="match status" value="1"/>
</dbReference>
<evidence type="ECO:0000256" key="2">
    <source>
        <dbReference type="ARBA" id="ARBA00022723"/>
    </source>
</evidence>
<dbReference type="InterPro" id="IPR017972">
    <property type="entry name" value="Cyt_P450_CS"/>
</dbReference>
<feature type="binding site" description="axial binding residue" evidence="5">
    <location>
        <position position="445"/>
    </location>
    <ligand>
        <name>heme</name>
        <dbReference type="ChEBI" id="CHEBI:30413"/>
    </ligand>
    <ligandPart>
        <name>Fe</name>
        <dbReference type="ChEBI" id="CHEBI:18248"/>
    </ligandPart>
</feature>
<name>A0A5N6QGA5_9ROSI</name>
<evidence type="ECO:0000256" key="3">
    <source>
        <dbReference type="ARBA" id="ARBA00023002"/>
    </source>
</evidence>
<evidence type="ECO:0000256" key="1">
    <source>
        <dbReference type="ARBA" id="ARBA00010617"/>
    </source>
</evidence>
<evidence type="ECO:0008006" key="10">
    <source>
        <dbReference type="Google" id="ProtNLM"/>
    </source>
</evidence>
<evidence type="ECO:0000256" key="7">
    <source>
        <dbReference type="SAM" id="SignalP"/>
    </source>
</evidence>
<organism evidence="8 9">
    <name type="scientific">Carpinus fangiana</name>
    <dbReference type="NCBI Taxonomy" id="176857"/>
    <lineage>
        <taxon>Eukaryota</taxon>
        <taxon>Viridiplantae</taxon>
        <taxon>Streptophyta</taxon>
        <taxon>Embryophyta</taxon>
        <taxon>Tracheophyta</taxon>
        <taxon>Spermatophyta</taxon>
        <taxon>Magnoliopsida</taxon>
        <taxon>eudicotyledons</taxon>
        <taxon>Gunneridae</taxon>
        <taxon>Pentapetalae</taxon>
        <taxon>rosids</taxon>
        <taxon>fabids</taxon>
        <taxon>Fagales</taxon>
        <taxon>Betulaceae</taxon>
        <taxon>Carpinus</taxon>
    </lineage>
</organism>
<evidence type="ECO:0000256" key="4">
    <source>
        <dbReference type="ARBA" id="ARBA00023004"/>
    </source>
</evidence>
<reference evidence="8 9" key="1">
    <citation type="submission" date="2019-06" db="EMBL/GenBank/DDBJ databases">
        <title>A chromosomal-level reference genome of Carpinus fangiana (Coryloideae, Betulaceae).</title>
        <authorList>
            <person name="Yang X."/>
            <person name="Wang Z."/>
            <person name="Zhang L."/>
            <person name="Hao G."/>
            <person name="Liu J."/>
            <person name="Yang Y."/>
        </authorList>
    </citation>
    <scope>NUCLEOTIDE SEQUENCE [LARGE SCALE GENOMIC DNA]</scope>
    <source>
        <strain evidence="8">Cfa_2016G</strain>
        <tissue evidence="8">Leaf</tissue>
    </source>
</reference>
<dbReference type="PRINTS" id="PR00385">
    <property type="entry name" value="P450"/>
</dbReference>
<dbReference type="AlphaFoldDB" id="A0A5N6QGA5"/>
<feature type="signal peptide" evidence="7">
    <location>
        <begin position="1"/>
        <end position="15"/>
    </location>
</feature>
<dbReference type="PRINTS" id="PR00463">
    <property type="entry name" value="EP450I"/>
</dbReference>
<feature type="chain" id="PRO_5024390994" description="Cytochrome P450" evidence="7">
    <location>
        <begin position="16"/>
        <end position="503"/>
    </location>
</feature>
<evidence type="ECO:0000313" key="9">
    <source>
        <dbReference type="Proteomes" id="UP000327013"/>
    </source>
</evidence>
<keyword evidence="7" id="KW-0732">Signal</keyword>
<dbReference type="GO" id="GO:0016705">
    <property type="term" value="F:oxidoreductase activity, acting on paired donors, with incorporation or reduction of molecular oxygen"/>
    <property type="evidence" value="ECO:0007669"/>
    <property type="project" value="InterPro"/>
</dbReference>
<dbReference type="CDD" id="cd11073">
    <property type="entry name" value="CYP76-like"/>
    <property type="match status" value="1"/>
</dbReference>
<dbReference type="Pfam" id="PF00067">
    <property type="entry name" value="p450"/>
    <property type="match status" value="1"/>
</dbReference>
<dbReference type="GO" id="GO:0005506">
    <property type="term" value="F:iron ion binding"/>
    <property type="evidence" value="ECO:0007669"/>
    <property type="project" value="InterPro"/>
</dbReference>
<dbReference type="InterPro" id="IPR001128">
    <property type="entry name" value="Cyt_P450"/>
</dbReference>
<dbReference type="GO" id="GO:0020037">
    <property type="term" value="F:heme binding"/>
    <property type="evidence" value="ECO:0007669"/>
    <property type="project" value="InterPro"/>
</dbReference>